<dbReference type="AlphaFoldDB" id="A0A2J5HRS8"/>
<proteinExistence type="predicted"/>
<keyword evidence="1" id="KW-1133">Transmembrane helix</keyword>
<sequence>MIPCCYMRLSLSCFASFLLLFFSSWFPPILPILFFLFCFCKLILLFLLKIHDRQLHYFLPGGLLDGCRTRHKHPVNPQISVISENAISILLRSSSDPFEAVLDSCGPAGTDLRDLVAGSLCIGDVSIEAERRDSVVLCR</sequence>
<keyword evidence="1" id="KW-0812">Transmembrane</keyword>
<dbReference type="Proteomes" id="UP000235023">
    <property type="component" value="Unassembled WGS sequence"/>
</dbReference>
<name>A0A2J5HRS8_9EURO</name>
<protein>
    <submittedName>
        <fullName evidence="2">Uncharacterized protein</fullName>
    </submittedName>
</protein>
<dbReference type="EMBL" id="KZ559552">
    <property type="protein sequence ID" value="PLN80008.1"/>
    <property type="molecule type" value="Genomic_DNA"/>
</dbReference>
<keyword evidence="3" id="KW-1185">Reference proteome</keyword>
<accession>A0A2J5HRS8</accession>
<gene>
    <name evidence="2" type="ORF">BDW42DRAFT_117351</name>
</gene>
<reference evidence="3" key="1">
    <citation type="submission" date="2017-12" db="EMBL/GenBank/DDBJ databases">
        <authorList>
            <consortium name="DOE Joint Genome Institute"/>
            <person name="Mondo S.J."/>
            <person name="Kjaerbolling I."/>
            <person name="Vesth T.C."/>
            <person name="Frisvad J.C."/>
            <person name="Nybo J.L."/>
            <person name="Theobald S."/>
            <person name="Kuo A."/>
            <person name="Bowyer P."/>
            <person name="Matsuda Y."/>
            <person name="Lyhne E.K."/>
            <person name="Kogle M.E."/>
            <person name="Clum A."/>
            <person name="Lipzen A."/>
            <person name="Salamov A."/>
            <person name="Ngan C.Y."/>
            <person name="Daum C."/>
            <person name="Chiniquy J."/>
            <person name="Barry K."/>
            <person name="LaButti K."/>
            <person name="Haridas S."/>
            <person name="Simmons B.A."/>
            <person name="Magnuson J.K."/>
            <person name="Mortensen U.H."/>
            <person name="Larsen T.O."/>
            <person name="Grigoriev I.V."/>
            <person name="Baker S.E."/>
            <person name="Andersen M.R."/>
            <person name="Nordberg H.P."/>
            <person name="Cantor M.N."/>
            <person name="Hua S.X."/>
        </authorList>
    </citation>
    <scope>NUCLEOTIDE SEQUENCE [LARGE SCALE GENOMIC DNA]</scope>
    <source>
        <strain evidence="3">IBT 19404</strain>
    </source>
</reference>
<keyword evidence="1" id="KW-0472">Membrane</keyword>
<organism evidence="2 3">
    <name type="scientific">Aspergillus taichungensis</name>
    <dbReference type="NCBI Taxonomy" id="482145"/>
    <lineage>
        <taxon>Eukaryota</taxon>
        <taxon>Fungi</taxon>
        <taxon>Dikarya</taxon>
        <taxon>Ascomycota</taxon>
        <taxon>Pezizomycotina</taxon>
        <taxon>Eurotiomycetes</taxon>
        <taxon>Eurotiomycetidae</taxon>
        <taxon>Eurotiales</taxon>
        <taxon>Aspergillaceae</taxon>
        <taxon>Aspergillus</taxon>
        <taxon>Aspergillus subgen. Circumdati</taxon>
    </lineage>
</organism>
<evidence type="ECO:0000313" key="3">
    <source>
        <dbReference type="Proteomes" id="UP000235023"/>
    </source>
</evidence>
<feature type="transmembrane region" description="Helical" evidence="1">
    <location>
        <begin position="5"/>
        <end position="23"/>
    </location>
</feature>
<feature type="transmembrane region" description="Helical" evidence="1">
    <location>
        <begin position="29"/>
        <end position="48"/>
    </location>
</feature>
<evidence type="ECO:0000313" key="2">
    <source>
        <dbReference type="EMBL" id="PLN80008.1"/>
    </source>
</evidence>
<evidence type="ECO:0000256" key="1">
    <source>
        <dbReference type="SAM" id="Phobius"/>
    </source>
</evidence>